<gene>
    <name evidence="1" type="ORF">DAKH74_058220</name>
</gene>
<accession>A0AAV5S744</accession>
<evidence type="ECO:0000313" key="2">
    <source>
        <dbReference type="Proteomes" id="UP001377567"/>
    </source>
</evidence>
<protein>
    <submittedName>
        <fullName evidence="1">Uncharacterized protein</fullName>
    </submittedName>
</protein>
<proteinExistence type="predicted"/>
<organism evidence="1 2">
    <name type="scientific">Maudiozyma humilis</name>
    <name type="common">Sour dough yeast</name>
    <name type="synonym">Kazachstania humilis</name>
    <dbReference type="NCBI Taxonomy" id="51915"/>
    <lineage>
        <taxon>Eukaryota</taxon>
        <taxon>Fungi</taxon>
        <taxon>Dikarya</taxon>
        <taxon>Ascomycota</taxon>
        <taxon>Saccharomycotina</taxon>
        <taxon>Saccharomycetes</taxon>
        <taxon>Saccharomycetales</taxon>
        <taxon>Saccharomycetaceae</taxon>
        <taxon>Maudiozyma</taxon>
    </lineage>
</organism>
<dbReference type="Proteomes" id="UP001377567">
    <property type="component" value="Unassembled WGS sequence"/>
</dbReference>
<evidence type="ECO:0000313" key="1">
    <source>
        <dbReference type="EMBL" id="GMM59205.1"/>
    </source>
</evidence>
<keyword evidence="2" id="KW-1185">Reference proteome</keyword>
<reference evidence="1 2" key="1">
    <citation type="journal article" date="2023" name="Elife">
        <title>Identification of key yeast species and microbe-microbe interactions impacting larval growth of Drosophila in the wild.</title>
        <authorList>
            <person name="Mure A."/>
            <person name="Sugiura Y."/>
            <person name="Maeda R."/>
            <person name="Honda K."/>
            <person name="Sakurai N."/>
            <person name="Takahashi Y."/>
            <person name="Watada M."/>
            <person name="Katoh T."/>
            <person name="Gotoh A."/>
            <person name="Gotoh Y."/>
            <person name="Taniguchi I."/>
            <person name="Nakamura K."/>
            <person name="Hayashi T."/>
            <person name="Katayama T."/>
            <person name="Uemura T."/>
            <person name="Hattori Y."/>
        </authorList>
    </citation>
    <scope>NUCLEOTIDE SEQUENCE [LARGE SCALE GENOMIC DNA]</scope>
    <source>
        <strain evidence="1 2">KH-74</strain>
    </source>
</reference>
<name>A0AAV5S744_MAUHU</name>
<dbReference type="AlphaFoldDB" id="A0AAV5S744"/>
<comment type="caution">
    <text evidence="1">The sequence shown here is derived from an EMBL/GenBank/DDBJ whole genome shotgun (WGS) entry which is preliminary data.</text>
</comment>
<sequence length="395" mass="46001">MTSKDLDAFREAVCLKIVDALEKYPGATEHLAAELNLMPTPVPDMPIIQNSHWNYRDALAEYTAAITAIQRIDYELSEWLNLDYAFEKIISHFQMHRGLQLLLSEHKPPIYKDSKWLLDPSWSEADHKTCYSRSEILLKDWLRNHVISGLPYNSVTDLHYHTMDIPSIIDMLKKAQSADTKLAIAINEVLHTDTVNSCMTLRSRIYAAKNQHERFESMMKCFPHPWEVKQTLCAVFPSIVELGLEWEFLPLIRRKIADKEDITYDDFIKIVNDRALEHEGPFYESNTEHIGDDAFYIHHKDKKRKPVIVNRTFGLDKHGQKYAKLKQQEKSLAQAFATRQRKQTTANNQTNVNLPSPRNDIIPCDECWGNWHPKDRHCIPVAARRSVVIRQLEEW</sequence>
<dbReference type="EMBL" id="BTGD01000027">
    <property type="protein sequence ID" value="GMM59205.1"/>
    <property type="molecule type" value="Genomic_DNA"/>
</dbReference>